<accession>A0ABQ8TY49</accession>
<dbReference type="EMBL" id="JAJSOF020000001">
    <property type="protein sequence ID" value="KAJ4451585.1"/>
    <property type="molecule type" value="Genomic_DNA"/>
</dbReference>
<feature type="non-terminal residue" evidence="2">
    <location>
        <position position="1"/>
    </location>
</feature>
<evidence type="ECO:0000313" key="3">
    <source>
        <dbReference type="Proteomes" id="UP001148838"/>
    </source>
</evidence>
<feature type="transmembrane region" description="Helical" evidence="1">
    <location>
        <begin position="20"/>
        <end position="46"/>
    </location>
</feature>
<keyword evidence="1" id="KW-0812">Transmembrane</keyword>
<feature type="transmembrane region" description="Helical" evidence="1">
    <location>
        <begin position="58"/>
        <end position="77"/>
    </location>
</feature>
<dbReference type="Proteomes" id="UP001148838">
    <property type="component" value="Unassembled WGS sequence"/>
</dbReference>
<reference evidence="2 3" key="1">
    <citation type="journal article" date="2022" name="Allergy">
        <title>Genome assembly and annotation of Periplaneta americana reveal a comprehensive cockroach allergen profile.</title>
        <authorList>
            <person name="Wang L."/>
            <person name="Xiong Q."/>
            <person name="Saelim N."/>
            <person name="Wang L."/>
            <person name="Nong W."/>
            <person name="Wan A.T."/>
            <person name="Shi M."/>
            <person name="Liu X."/>
            <person name="Cao Q."/>
            <person name="Hui J.H.L."/>
            <person name="Sookrung N."/>
            <person name="Leung T.F."/>
            <person name="Tungtrongchitr A."/>
            <person name="Tsui S.K.W."/>
        </authorList>
    </citation>
    <scope>NUCLEOTIDE SEQUENCE [LARGE SCALE GENOMIC DNA]</scope>
    <source>
        <strain evidence="2">PWHHKU_190912</strain>
    </source>
</reference>
<keyword evidence="3" id="KW-1185">Reference proteome</keyword>
<name>A0ABQ8TY49_PERAM</name>
<organism evidence="2 3">
    <name type="scientific">Periplaneta americana</name>
    <name type="common">American cockroach</name>
    <name type="synonym">Blatta americana</name>
    <dbReference type="NCBI Taxonomy" id="6978"/>
    <lineage>
        <taxon>Eukaryota</taxon>
        <taxon>Metazoa</taxon>
        <taxon>Ecdysozoa</taxon>
        <taxon>Arthropoda</taxon>
        <taxon>Hexapoda</taxon>
        <taxon>Insecta</taxon>
        <taxon>Pterygota</taxon>
        <taxon>Neoptera</taxon>
        <taxon>Polyneoptera</taxon>
        <taxon>Dictyoptera</taxon>
        <taxon>Blattodea</taxon>
        <taxon>Blattoidea</taxon>
        <taxon>Blattidae</taxon>
        <taxon>Blattinae</taxon>
        <taxon>Periplaneta</taxon>
    </lineage>
</organism>
<evidence type="ECO:0000256" key="1">
    <source>
        <dbReference type="SAM" id="Phobius"/>
    </source>
</evidence>
<sequence length="131" mass="14720">YSPHSELLVLLFLQEKPLFINVWIVVNSVFLMTAIVVFVMNLFMAFLDDEPPLKSMGASALCIVTTSYFIIVVNSFHHKLDHRQVAPRAPPIVFVIDPPPEPDPPPPPYTEDFELLPPPFHAAVELHPPPS</sequence>
<proteinExistence type="predicted"/>
<protein>
    <submittedName>
        <fullName evidence="2">Uncharacterized protein</fullName>
    </submittedName>
</protein>
<keyword evidence="1" id="KW-0472">Membrane</keyword>
<keyword evidence="1" id="KW-1133">Transmembrane helix</keyword>
<comment type="caution">
    <text evidence="2">The sequence shown here is derived from an EMBL/GenBank/DDBJ whole genome shotgun (WGS) entry which is preliminary data.</text>
</comment>
<evidence type="ECO:0000313" key="2">
    <source>
        <dbReference type="EMBL" id="KAJ4451585.1"/>
    </source>
</evidence>
<gene>
    <name evidence="2" type="ORF">ANN_03054</name>
</gene>